<organism evidence="1 2">
    <name type="scientific">Glomus cerebriforme</name>
    <dbReference type="NCBI Taxonomy" id="658196"/>
    <lineage>
        <taxon>Eukaryota</taxon>
        <taxon>Fungi</taxon>
        <taxon>Fungi incertae sedis</taxon>
        <taxon>Mucoromycota</taxon>
        <taxon>Glomeromycotina</taxon>
        <taxon>Glomeromycetes</taxon>
        <taxon>Glomerales</taxon>
        <taxon>Glomeraceae</taxon>
        <taxon>Glomus</taxon>
    </lineage>
</organism>
<reference evidence="1 2" key="1">
    <citation type="submission" date="2018-06" db="EMBL/GenBank/DDBJ databases">
        <title>Comparative genomics reveals the genomic features of Rhizophagus irregularis, R. cerebriforme, R. diaphanum and Gigaspora rosea, and their symbiotic lifestyle signature.</title>
        <authorList>
            <person name="Morin E."/>
            <person name="San Clemente H."/>
            <person name="Chen E.C.H."/>
            <person name="De La Providencia I."/>
            <person name="Hainaut M."/>
            <person name="Kuo A."/>
            <person name="Kohler A."/>
            <person name="Murat C."/>
            <person name="Tang N."/>
            <person name="Roy S."/>
            <person name="Loubradou J."/>
            <person name="Henrissat B."/>
            <person name="Grigoriev I.V."/>
            <person name="Corradi N."/>
            <person name="Roux C."/>
            <person name="Martin F.M."/>
        </authorList>
    </citation>
    <scope>NUCLEOTIDE SEQUENCE [LARGE SCALE GENOMIC DNA]</scope>
    <source>
        <strain evidence="1 2">DAOM 227022</strain>
    </source>
</reference>
<proteinExistence type="predicted"/>
<protein>
    <recommendedName>
        <fullName evidence="3">Serine-threonine/tyrosine-protein kinase catalytic domain-containing protein</fullName>
    </recommendedName>
</protein>
<accession>A0A397T883</accession>
<evidence type="ECO:0000313" key="1">
    <source>
        <dbReference type="EMBL" id="RIA93126.1"/>
    </source>
</evidence>
<dbReference type="OrthoDB" id="3205772at2759"/>
<name>A0A397T883_9GLOM</name>
<comment type="caution">
    <text evidence="1">The sequence shown here is derived from an EMBL/GenBank/DDBJ whole genome shotgun (WGS) entry which is preliminary data.</text>
</comment>
<sequence>MAIYKGIRPEIIEGTMPKYVELMKRCWDNDPKKRPTAKREPEPKSCYMSRRLIIQLNLVNLA</sequence>
<dbReference type="AlphaFoldDB" id="A0A397T883"/>
<dbReference type="InterPro" id="IPR011009">
    <property type="entry name" value="Kinase-like_dom_sf"/>
</dbReference>
<dbReference type="Gene3D" id="1.10.510.10">
    <property type="entry name" value="Transferase(Phosphotransferase) domain 1"/>
    <property type="match status" value="1"/>
</dbReference>
<gene>
    <name evidence="1" type="ORF">C1645_819750</name>
</gene>
<dbReference type="Proteomes" id="UP000265703">
    <property type="component" value="Unassembled WGS sequence"/>
</dbReference>
<dbReference type="SUPFAM" id="SSF56112">
    <property type="entry name" value="Protein kinase-like (PK-like)"/>
    <property type="match status" value="1"/>
</dbReference>
<evidence type="ECO:0008006" key="3">
    <source>
        <dbReference type="Google" id="ProtNLM"/>
    </source>
</evidence>
<evidence type="ECO:0000313" key="2">
    <source>
        <dbReference type="Proteomes" id="UP000265703"/>
    </source>
</evidence>
<dbReference type="EMBL" id="QKYT01000110">
    <property type="protein sequence ID" value="RIA93126.1"/>
    <property type="molecule type" value="Genomic_DNA"/>
</dbReference>
<keyword evidence="2" id="KW-1185">Reference proteome</keyword>